<comment type="caution">
    <text evidence="8">The sequence shown here is derived from an EMBL/GenBank/DDBJ whole genome shotgun (WGS) entry which is preliminary data.</text>
</comment>
<evidence type="ECO:0000256" key="3">
    <source>
        <dbReference type="ARBA" id="ARBA00012737"/>
    </source>
</evidence>
<dbReference type="PANTHER" id="PTHR43284:SF1">
    <property type="entry name" value="ASPARAGINE SYNTHETASE"/>
    <property type="match status" value="1"/>
</dbReference>
<keyword evidence="5" id="KW-0067">ATP-binding</keyword>
<dbReference type="CDD" id="cd01991">
    <property type="entry name" value="Asn_synthase_B_C"/>
    <property type="match status" value="1"/>
</dbReference>
<dbReference type="PATRIC" id="fig|45065.4.peg.1739"/>
<evidence type="ECO:0000256" key="2">
    <source>
        <dbReference type="ARBA" id="ARBA00005752"/>
    </source>
</evidence>
<dbReference type="InterPro" id="IPR001962">
    <property type="entry name" value="Asn_synthase"/>
</dbReference>
<name>A0A0W0TSF2_9GAMM</name>
<evidence type="ECO:0000256" key="6">
    <source>
        <dbReference type="ARBA" id="ARBA00022962"/>
    </source>
</evidence>
<evidence type="ECO:0000256" key="4">
    <source>
        <dbReference type="ARBA" id="ARBA00022741"/>
    </source>
</evidence>
<dbReference type="Proteomes" id="UP000054785">
    <property type="component" value="Unassembled WGS sequence"/>
</dbReference>
<dbReference type="InterPro" id="IPR006426">
    <property type="entry name" value="Asn_synth_AEB"/>
</dbReference>
<dbReference type="InterPro" id="IPR014729">
    <property type="entry name" value="Rossmann-like_a/b/a_fold"/>
</dbReference>
<reference evidence="8 9" key="1">
    <citation type="submission" date="2015-11" db="EMBL/GenBank/DDBJ databases">
        <title>Genomic analysis of 38 Legionella species identifies large and diverse effector repertoires.</title>
        <authorList>
            <person name="Burstein D."/>
            <person name="Amaro F."/>
            <person name="Zusman T."/>
            <person name="Lifshitz Z."/>
            <person name="Cohen O."/>
            <person name="Gilbert J.A."/>
            <person name="Pupko T."/>
            <person name="Shuman H.A."/>
            <person name="Segal G."/>
        </authorList>
    </citation>
    <scope>NUCLEOTIDE SEQUENCE [LARGE SCALE GENOMIC DNA]</scope>
    <source>
        <strain evidence="8 9">ATCC 49504</strain>
    </source>
</reference>
<dbReference type="Gene3D" id="3.40.50.620">
    <property type="entry name" value="HUPs"/>
    <property type="match status" value="1"/>
</dbReference>
<dbReference type="STRING" id="45065.Lgee_1604"/>
<comment type="pathway">
    <text evidence="1">Amino-acid biosynthesis; L-asparagine biosynthesis; L-asparagine from L-aspartate (L-Gln route): step 1/1.</text>
</comment>
<dbReference type="SUPFAM" id="SSF56235">
    <property type="entry name" value="N-terminal nucleophile aminohydrolases (Ntn hydrolases)"/>
    <property type="match status" value="1"/>
</dbReference>
<dbReference type="GO" id="GO:0004066">
    <property type="term" value="F:asparagine synthase (glutamine-hydrolyzing) activity"/>
    <property type="evidence" value="ECO:0007669"/>
    <property type="project" value="UniProtKB-EC"/>
</dbReference>
<dbReference type="NCBIfam" id="TIGR01536">
    <property type="entry name" value="asn_synth_AEB"/>
    <property type="match status" value="1"/>
</dbReference>
<gene>
    <name evidence="8" type="ORF">Lgee_1604</name>
</gene>
<dbReference type="Gene3D" id="3.60.20.10">
    <property type="entry name" value="Glutamine Phosphoribosylpyrophosphate, subunit 1, domain 1"/>
    <property type="match status" value="1"/>
</dbReference>
<dbReference type="PANTHER" id="PTHR43284">
    <property type="entry name" value="ASPARAGINE SYNTHETASE (GLUTAMINE-HYDROLYZING)"/>
    <property type="match status" value="1"/>
</dbReference>
<dbReference type="OrthoDB" id="9763290at2"/>
<keyword evidence="9" id="KW-1185">Reference proteome</keyword>
<dbReference type="EC" id="6.3.5.4" evidence="3"/>
<sequence>MCGIAGYISSQGHRNLQASLEAIQHRGPDASGVWIPENLPCAVGLGHVRLSILDTGTRANQPFCFGDSLALVFNGEIYNHASLREELQAKGYTFTTHSDTEVVLHAWREFGRECFSRFDGMFALALTDNEKGITVLARDRLGIKPLYWREDASGWQFCSEIKGLGALSSTRLQPDSAFFAEFLLNGFLYEPHSGFIGVEKVPPGHGLTIDWKHWKATPFTWAQPLNAPEGESLEELVDAAARLQSEADVPVGLFFSGGVDSSVLAASLGGRLKGFCATYPGREAEAATAKDIAERLHLPLEMAEMCAESRSPEDILEAFRAVAAGTGEPISDFTFLATAELSALARARGFKVMLSGMGADELFAGYPRYLMLRLRPLLRALSPLLRASASWLRKHPSLARKTDRLIRFAAEADFVKAYTQLIGYLGPEEVNALLQNPHACESFWARMRQYLRALTAKTDLEKALALDLTGFLAHNLTVTDMASMQHAVEIRVPLLADSLLAYAQSAKVSTLMGFRRGKQPLRALLAKKLPHLLVNQPKAGFNPPLDASINALGEARIAAILQKGPVSRVCCLSVMQSILSAHFSGKRNETCKIWQLLYFNFWLEHHGAFDERVNPQKSDMVESAA</sequence>
<dbReference type="GO" id="GO:0005524">
    <property type="term" value="F:ATP binding"/>
    <property type="evidence" value="ECO:0007669"/>
    <property type="project" value="UniProtKB-KW"/>
</dbReference>
<dbReference type="InterPro" id="IPR033738">
    <property type="entry name" value="AsnB_N"/>
</dbReference>
<evidence type="ECO:0000256" key="5">
    <source>
        <dbReference type="ARBA" id="ARBA00022840"/>
    </source>
</evidence>
<evidence type="ECO:0000313" key="8">
    <source>
        <dbReference type="EMBL" id="KTC98527.1"/>
    </source>
</evidence>
<dbReference type="GO" id="GO:0006529">
    <property type="term" value="P:asparagine biosynthetic process"/>
    <property type="evidence" value="ECO:0007669"/>
    <property type="project" value="InterPro"/>
</dbReference>
<comment type="catalytic activity">
    <reaction evidence="7">
        <text>L-aspartate + L-glutamine + ATP + H2O = L-asparagine + L-glutamate + AMP + diphosphate + H(+)</text>
        <dbReference type="Rhea" id="RHEA:12228"/>
        <dbReference type="ChEBI" id="CHEBI:15377"/>
        <dbReference type="ChEBI" id="CHEBI:15378"/>
        <dbReference type="ChEBI" id="CHEBI:29985"/>
        <dbReference type="ChEBI" id="CHEBI:29991"/>
        <dbReference type="ChEBI" id="CHEBI:30616"/>
        <dbReference type="ChEBI" id="CHEBI:33019"/>
        <dbReference type="ChEBI" id="CHEBI:58048"/>
        <dbReference type="ChEBI" id="CHEBI:58359"/>
        <dbReference type="ChEBI" id="CHEBI:456215"/>
        <dbReference type="EC" id="6.3.5.4"/>
    </reaction>
</comment>
<dbReference type="Pfam" id="PF00733">
    <property type="entry name" value="Asn_synthase"/>
    <property type="match status" value="1"/>
</dbReference>
<protein>
    <recommendedName>
        <fullName evidence="3">asparagine synthase (glutamine-hydrolyzing)</fullName>
        <ecNumber evidence="3">6.3.5.4</ecNumber>
    </recommendedName>
</protein>
<keyword evidence="6" id="KW-0315">Glutamine amidotransferase</keyword>
<dbReference type="InterPro" id="IPR051786">
    <property type="entry name" value="ASN_synthetase/amidase"/>
</dbReference>
<evidence type="ECO:0000313" key="9">
    <source>
        <dbReference type="Proteomes" id="UP000054785"/>
    </source>
</evidence>
<dbReference type="PROSITE" id="PS51278">
    <property type="entry name" value="GATASE_TYPE_2"/>
    <property type="match status" value="1"/>
</dbReference>
<dbReference type="SUPFAM" id="SSF52402">
    <property type="entry name" value="Adenine nucleotide alpha hydrolases-like"/>
    <property type="match status" value="1"/>
</dbReference>
<organism evidence="8 9">
    <name type="scientific">Legionella geestiana</name>
    <dbReference type="NCBI Taxonomy" id="45065"/>
    <lineage>
        <taxon>Bacteria</taxon>
        <taxon>Pseudomonadati</taxon>
        <taxon>Pseudomonadota</taxon>
        <taxon>Gammaproteobacteria</taxon>
        <taxon>Legionellales</taxon>
        <taxon>Legionellaceae</taxon>
        <taxon>Legionella</taxon>
    </lineage>
</organism>
<dbReference type="RefSeq" id="WP_051550795.1">
    <property type="nucleotide sequence ID" value="NZ_CAAAHN010000006.1"/>
</dbReference>
<comment type="similarity">
    <text evidence="2">Belongs to the asparagine synthetase family.</text>
</comment>
<dbReference type="GO" id="GO:0005829">
    <property type="term" value="C:cytosol"/>
    <property type="evidence" value="ECO:0007669"/>
    <property type="project" value="TreeGrafter"/>
</dbReference>
<dbReference type="InterPro" id="IPR017932">
    <property type="entry name" value="GATase_2_dom"/>
</dbReference>
<dbReference type="PIRSF" id="PIRSF001589">
    <property type="entry name" value="Asn_synthetase_glu-h"/>
    <property type="match status" value="1"/>
</dbReference>
<keyword evidence="8" id="KW-0436">Ligase</keyword>
<evidence type="ECO:0000256" key="1">
    <source>
        <dbReference type="ARBA" id="ARBA00005187"/>
    </source>
</evidence>
<proteinExistence type="inferred from homology"/>
<keyword evidence="4" id="KW-0547">Nucleotide-binding</keyword>
<dbReference type="AlphaFoldDB" id="A0A0W0TSF2"/>
<evidence type="ECO:0000256" key="7">
    <source>
        <dbReference type="ARBA" id="ARBA00048741"/>
    </source>
</evidence>
<dbReference type="InterPro" id="IPR029055">
    <property type="entry name" value="Ntn_hydrolases_N"/>
</dbReference>
<dbReference type="EMBL" id="LNYC01000063">
    <property type="protein sequence ID" value="KTC98527.1"/>
    <property type="molecule type" value="Genomic_DNA"/>
</dbReference>
<dbReference type="CDD" id="cd00712">
    <property type="entry name" value="AsnB"/>
    <property type="match status" value="1"/>
</dbReference>
<dbReference type="Pfam" id="PF13537">
    <property type="entry name" value="GATase_7"/>
    <property type="match status" value="1"/>
</dbReference>
<accession>A0A0W0TSF2</accession>